<dbReference type="EMBL" id="AP014957">
    <property type="protein sequence ID" value="BAS70269.1"/>
    <property type="molecule type" value="Genomic_DNA"/>
</dbReference>
<dbReference type="AlphaFoldDB" id="A0A0P0UY75"/>
<protein>
    <submittedName>
        <fullName evidence="1">Os01g0136502 protein</fullName>
    </submittedName>
</protein>
<gene>
    <name evidence="1" type="ordered locus">Os01g0136502</name>
    <name evidence="1" type="ORF">OSNPB_010136502</name>
</gene>
<evidence type="ECO:0000313" key="2">
    <source>
        <dbReference type="Proteomes" id="UP000059680"/>
    </source>
</evidence>
<dbReference type="PaxDb" id="39947-A0A0P0UY75"/>
<dbReference type="Proteomes" id="UP000059680">
    <property type="component" value="Chromosome 1"/>
</dbReference>
<organism evidence="1 2">
    <name type="scientific">Oryza sativa subsp. japonica</name>
    <name type="common">Rice</name>
    <dbReference type="NCBI Taxonomy" id="39947"/>
    <lineage>
        <taxon>Eukaryota</taxon>
        <taxon>Viridiplantae</taxon>
        <taxon>Streptophyta</taxon>
        <taxon>Embryophyta</taxon>
        <taxon>Tracheophyta</taxon>
        <taxon>Spermatophyta</taxon>
        <taxon>Magnoliopsida</taxon>
        <taxon>Liliopsida</taxon>
        <taxon>Poales</taxon>
        <taxon>Poaceae</taxon>
        <taxon>BOP clade</taxon>
        <taxon>Oryzoideae</taxon>
        <taxon>Oryzeae</taxon>
        <taxon>Oryzinae</taxon>
        <taxon>Oryza</taxon>
        <taxon>Oryza sativa</taxon>
    </lineage>
</organism>
<proteinExistence type="predicted"/>
<reference evidence="1 2" key="2">
    <citation type="journal article" date="2013" name="Plant Cell Physiol.">
        <title>Rice Annotation Project Database (RAP-DB): an integrative and interactive database for rice genomics.</title>
        <authorList>
            <person name="Sakai H."/>
            <person name="Lee S.S."/>
            <person name="Tanaka T."/>
            <person name="Numa H."/>
            <person name="Kim J."/>
            <person name="Kawahara Y."/>
            <person name="Wakimoto H."/>
            <person name="Yang C.C."/>
            <person name="Iwamoto M."/>
            <person name="Abe T."/>
            <person name="Yamada Y."/>
            <person name="Muto A."/>
            <person name="Inokuchi H."/>
            <person name="Ikemura T."/>
            <person name="Matsumoto T."/>
            <person name="Sasaki T."/>
            <person name="Itoh T."/>
        </authorList>
    </citation>
    <scope>NUCLEOTIDE SEQUENCE [LARGE SCALE GENOMIC DNA]</scope>
    <source>
        <strain evidence="2">cv. Nipponbare</strain>
    </source>
</reference>
<accession>A0A0P0UY75</accession>
<evidence type="ECO:0000313" key="1">
    <source>
        <dbReference type="EMBL" id="BAS70269.1"/>
    </source>
</evidence>
<sequence>MLRTRICEPLNDATPPLHHTSKAGWPQEARADDGDDWLDWLKLGPPSQNGYLTVRLPHVAGSHSARARWHRRSKEAKSGKHNKVGCILPLVELAATQWRPDWRAAECWKGRGRSNAREMLLPLPCFS</sequence>
<reference evidence="1 2" key="3">
    <citation type="journal article" date="2013" name="Rice">
        <title>Improvement of the Oryza sativa Nipponbare reference genome using next generation sequence and optical map data.</title>
        <authorList>
            <person name="Kawahara Y."/>
            <person name="de la Bastide M."/>
            <person name="Hamilton J.P."/>
            <person name="Kanamori H."/>
            <person name="McCombie W.R."/>
            <person name="Ouyang S."/>
            <person name="Schwartz D.C."/>
            <person name="Tanaka T."/>
            <person name="Wu J."/>
            <person name="Zhou S."/>
            <person name="Childs K.L."/>
            <person name="Davidson R.M."/>
            <person name="Lin H."/>
            <person name="Quesada-Ocampo L."/>
            <person name="Vaillancourt B."/>
            <person name="Sakai H."/>
            <person name="Lee S.S."/>
            <person name="Kim J."/>
            <person name="Numa H."/>
            <person name="Itoh T."/>
            <person name="Buell C.R."/>
            <person name="Matsumoto T."/>
        </authorList>
    </citation>
    <scope>NUCLEOTIDE SEQUENCE [LARGE SCALE GENOMIC DNA]</scope>
    <source>
        <strain evidence="2">cv. Nipponbare</strain>
    </source>
</reference>
<reference evidence="2" key="1">
    <citation type="journal article" date="2005" name="Nature">
        <title>The map-based sequence of the rice genome.</title>
        <authorList>
            <consortium name="International rice genome sequencing project (IRGSP)"/>
            <person name="Matsumoto T."/>
            <person name="Wu J."/>
            <person name="Kanamori H."/>
            <person name="Katayose Y."/>
            <person name="Fujisawa M."/>
            <person name="Namiki N."/>
            <person name="Mizuno H."/>
            <person name="Yamamoto K."/>
            <person name="Antonio B.A."/>
            <person name="Baba T."/>
            <person name="Sakata K."/>
            <person name="Nagamura Y."/>
            <person name="Aoki H."/>
            <person name="Arikawa K."/>
            <person name="Arita K."/>
            <person name="Bito T."/>
            <person name="Chiden Y."/>
            <person name="Fujitsuka N."/>
            <person name="Fukunaka R."/>
            <person name="Hamada M."/>
            <person name="Harada C."/>
            <person name="Hayashi A."/>
            <person name="Hijishita S."/>
            <person name="Honda M."/>
            <person name="Hosokawa S."/>
            <person name="Ichikawa Y."/>
            <person name="Idonuma A."/>
            <person name="Iijima M."/>
            <person name="Ikeda M."/>
            <person name="Ikeno M."/>
            <person name="Ito K."/>
            <person name="Ito S."/>
            <person name="Ito T."/>
            <person name="Ito Y."/>
            <person name="Ito Y."/>
            <person name="Iwabuchi A."/>
            <person name="Kamiya K."/>
            <person name="Karasawa W."/>
            <person name="Kurita K."/>
            <person name="Katagiri S."/>
            <person name="Kikuta A."/>
            <person name="Kobayashi H."/>
            <person name="Kobayashi N."/>
            <person name="Machita K."/>
            <person name="Maehara T."/>
            <person name="Masukawa M."/>
            <person name="Mizubayashi T."/>
            <person name="Mukai Y."/>
            <person name="Nagasaki H."/>
            <person name="Nagata Y."/>
            <person name="Naito S."/>
            <person name="Nakashima M."/>
            <person name="Nakama Y."/>
            <person name="Nakamichi Y."/>
            <person name="Nakamura M."/>
            <person name="Meguro A."/>
            <person name="Negishi M."/>
            <person name="Ohta I."/>
            <person name="Ohta T."/>
            <person name="Okamoto M."/>
            <person name="Ono N."/>
            <person name="Saji S."/>
            <person name="Sakaguchi M."/>
            <person name="Sakai K."/>
            <person name="Shibata M."/>
            <person name="Shimokawa T."/>
            <person name="Song J."/>
            <person name="Takazaki Y."/>
            <person name="Terasawa K."/>
            <person name="Tsugane M."/>
            <person name="Tsuji K."/>
            <person name="Ueda S."/>
            <person name="Waki K."/>
            <person name="Yamagata H."/>
            <person name="Yamamoto M."/>
            <person name="Yamamoto S."/>
            <person name="Yamane H."/>
            <person name="Yoshiki S."/>
            <person name="Yoshihara R."/>
            <person name="Yukawa K."/>
            <person name="Zhong H."/>
            <person name="Yano M."/>
            <person name="Yuan Q."/>
            <person name="Ouyang S."/>
            <person name="Liu J."/>
            <person name="Jones K.M."/>
            <person name="Gansberger K."/>
            <person name="Moffat K."/>
            <person name="Hill J."/>
            <person name="Bera J."/>
            <person name="Fadrosh D."/>
            <person name="Jin S."/>
            <person name="Johri S."/>
            <person name="Kim M."/>
            <person name="Overton L."/>
            <person name="Reardon M."/>
            <person name="Tsitrin T."/>
            <person name="Vuong H."/>
            <person name="Weaver B."/>
            <person name="Ciecko A."/>
            <person name="Tallon L."/>
            <person name="Jackson J."/>
            <person name="Pai G."/>
            <person name="Aken S.V."/>
            <person name="Utterback T."/>
            <person name="Reidmuller S."/>
            <person name="Feldblyum T."/>
            <person name="Hsiao J."/>
            <person name="Zismann V."/>
            <person name="Iobst S."/>
            <person name="de Vazeille A.R."/>
            <person name="Buell C.R."/>
            <person name="Ying K."/>
            <person name="Li Y."/>
            <person name="Lu T."/>
            <person name="Huang Y."/>
            <person name="Zhao Q."/>
            <person name="Feng Q."/>
            <person name="Zhang L."/>
            <person name="Zhu J."/>
            <person name="Weng Q."/>
            <person name="Mu J."/>
            <person name="Lu Y."/>
            <person name="Fan D."/>
            <person name="Liu Y."/>
            <person name="Guan J."/>
            <person name="Zhang Y."/>
            <person name="Yu S."/>
            <person name="Liu X."/>
            <person name="Zhang Y."/>
            <person name="Hong G."/>
            <person name="Han B."/>
            <person name="Choisne N."/>
            <person name="Demange N."/>
            <person name="Orjeda G."/>
            <person name="Samain S."/>
            <person name="Cattolico L."/>
            <person name="Pelletier E."/>
            <person name="Couloux A."/>
            <person name="Segurens B."/>
            <person name="Wincker P."/>
            <person name="D'Hont A."/>
            <person name="Scarpelli C."/>
            <person name="Weissenbach J."/>
            <person name="Salanoubat M."/>
            <person name="Quetier F."/>
            <person name="Yu Y."/>
            <person name="Kim H.R."/>
            <person name="Rambo T."/>
            <person name="Currie J."/>
            <person name="Collura K."/>
            <person name="Luo M."/>
            <person name="Yang T."/>
            <person name="Ammiraju J.S.S."/>
            <person name="Engler F."/>
            <person name="Soderlund C."/>
            <person name="Wing R.A."/>
            <person name="Palmer L.E."/>
            <person name="de la Bastide M."/>
            <person name="Spiegel L."/>
            <person name="Nascimento L."/>
            <person name="Zutavern T."/>
            <person name="O'Shaughnessy A."/>
            <person name="Dike S."/>
            <person name="Dedhia N."/>
            <person name="Preston R."/>
            <person name="Balija V."/>
            <person name="McCombie W.R."/>
            <person name="Chow T."/>
            <person name="Chen H."/>
            <person name="Chung M."/>
            <person name="Chen C."/>
            <person name="Shaw J."/>
            <person name="Wu H."/>
            <person name="Hsiao K."/>
            <person name="Chao Y."/>
            <person name="Chu M."/>
            <person name="Cheng C."/>
            <person name="Hour A."/>
            <person name="Lee P."/>
            <person name="Lin S."/>
            <person name="Lin Y."/>
            <person name="Liou J."/>
            <person name="Liu S."/>
            <person name="Hsing Y."/>
            <person name="Raghuvanshi S."/>
            <person name="Mohanty A."/>
            <person name="Bharti A.K."/>
            <person name="Gaur A."/>
            <person name="Gupta V."/>
            <person name="Kumar D."/>
            <person name="Ravi V."/>
            <person name="Vij S."/>
            <person name="Kapur A."/>
            <person name="Khurana P."/>
            <person name="Khurana P."/>
            <person name="Khurana J.P."/>
            <person name="Tyagi A.K."/>
            <person name="Gaikwad K."/>
            <person name="Singh A."/>
            <person name="Dalal V."/>
            <person name="Srivastava S."/>
            <person name="Dixit A."/>
            <person name="Pal A.K."/>
            <person name="Ghazi I.A."/>
            <person name="Yadav M."/>
            <person name="Pandit A."/>
            <person name="Bhargava A."/>
            <person name="Sureshbabu K."/>
            <person name="Batra K."/>
            <person name="Sharma T.R."/>
            <person name="Mohapatra T."/>
            <person name="Singh N.K."/>
            <person name="Messing J."/>
            <person name="Nelson A.B."/>
            <person name="Fuks G."/>
            <person name="Kavchok S."/>
            <person name="Keizer G."/>
            <person name="Linton E."/>
            <person name="Llaca V."/>
            <person name="Song R."/>
            <person name="Tanyolac B."/>
            <person name="Young S."/>
            <person name="Ho-Il K."/>
            <person name="Hahn J.H."/>
            <person name="Sangsakoo G."/>
            <person name="Vanavichit A."/>
            <person name="de Mattos Luiz.A.T."/>
            <person name="Zimmer P.D."/>
            <person name="Malone G."/>
            <person name="Dellagostin O."/>
            <person name="de Oliveira A.C."/>
            <person name="Bevan M."/>
            <person name="Bancroft I."/>
            <person name="Minx P."/>
            <person name="Cordum H."/>
            <person name="Wilson R."/>
            <person name="Cheng Z."/>
            <person name="Jin W."/>
            <person name="Jiang J."/>
            <person name="Leong S.A."/>
            <person name="Iwama H."/>
            <person name="Gojobori T."/>
            <person name="Itoh T."/>
            <person name="Niimura Y."/>
            <person name="Fujii Y."/>
            <person name="Habara T."/>
            <person name="Sakai H."/>
            <person name="Sato Y."/>
            <person name="Wilson G."/>
            <person name="Kumar K."/>
            <person name="McCouch S."/>
            <person name="Juretic N."/>
            <person name="Hoen D."/>
            <person name="Wright S."/>
            <person name="Bruskiewich R."/>
            <person name="Bureau T."/>
            <person name="Miyao A."/>
            <person name="Hirochika H."/>
            <person name="Nishikawa T."/>
            <person name="Kadowaki K."/>
            <person name="Sugiura M."/>
            <person name="Burr B."/>
            <person name="Sasaki T."/>
        </authorList>
    </citation>
    <scope>NUCLEOTIDE SEQUENCE [LARGE SCALE GENOMIC DNA]</scope>
    <source>
        <strain evidence="2">cv. Nipponbare</strain>
    </source>
</reference>
<name>A0A0P0UY75_ORYSJ</name>
<keyword evidence="2" id="KW-1185">Reference proteome</keyword>
<dbReference type="Gramene" id="Os01t0136502-00">
    <property type="protein sequence ID" value="Os01t0136502-00"/>
    <property type="gene ID" value="Os01g0136502"/>
</dbReference>
<dbReference type="InParanoid" id="A0A0P0UY75"/>